<comment type="caution">
    <text evidence="1">The sequence shown here is derived from an EMBL/GenBank/DDBJ whole genome shotgun (WGS) entry which is preliminary data.</text>
</comment>
<sequence length="139" mass="14679">HTLATEGRGDALTNLPDPAILQDALLLTLSSTLYGSPGLQRLIKDASVFKIPTSSRRHFILTSSSLTSPSVKVTMMDSLVTALDAELVVAGETMTRALGNRCRAAHAVLSDVTKGPADSDRLNSKASPFIYGGVPNHGY</sequence>
<evidence type="ECO:0000313" key="1">
    <source>
        <dbReference type="EMBL" id="KAK8752388.1"/>
    </source>
</evidence>
<organism evidence="1 2">
    <name type="scientific">Cherax quadricarinatus</name>
    <name type="common">Australian red claw crayfish</name>
    <dbReference type="NCBI Taxonomy" id="27406"/>
    <lineage>
        <taxon>Eukaryota</taxon>
        <taxon>Metazoa</taxon>
        <taxon>Ecdysozoa</taxon>
        <taxon>Arthropoda</taxon>
        <taxon>Crustacea</taxon>
        <taxon>Multicrustacea</taxon>
        <taxon>Malacostraca</taxon>
        <taxon>Eumalacostraca</taxon>
        <taxon>Eucarida</taxon>
        <taxon>Decapoda</taxon>
        <taxon>Pleocyemata</taxon>
        <taxon>Astacidea</taxon>
        <taxon>Parastacoidea</taxon>
        <taxon>Parastacidae</taxon>
        <taxon>Cherax</taxon>
    </lineage>
</organism>
<dbReference type="AlphaFoldDB" id="A0AAW0YKN0"/>
<protein>
    <submittedName>
        <fullName evidence="1">Uncharacterized protein</fullName>
    </submittedName>
</protein>
<evidence type="ECO:0000313" key="2">
    <source>
        <dbReference type="Proteomes" id="UP001445076"/>
    </source>
</evidence>
<dbReference type="EMBL" id="JARKIK010000004">
    <property type="protein sequence ID" value="KAK8752388.1"/>
    <property type="molecule type" value="Genomic_DNA"/>
</dbReference>
<accession>A0AAW0YKN0</accession>
<name>A0AAW0YKN0_CHEQU</name>
<gene>
    <name evidence="1" type="ORF">OTU49_005310</name>
</gene>
<feature type="non-terminal residue" evidence="1">
    <location>
        <position position="1"/>
    </location>
</feature>
<proteinExistence type="predicted"/>
<reference evidence="1 2" key="1">
    <citation type="journal article" date="2024" name="BMC Genomics">
        <title>Genome assembly of redclaw crayfish (Cherax quadricarinatus) provides insights into its immune adaptation and hypoxia tolerance.</title>
        <authorList>
            <person name="Liu Z."/>
            <person name="Zheng J."/>
            <person name="Li H."/>
            <person name="Fang K."/>
            <person name="Wang S."/>
            <person name="He J."/>
            <person name="Zhou D."/>
            <person name="Weng S."/>
            <person name="Chi M."/>
            <person name="Gu Z."/>
            <person name="He J."/>
            <person name="Li F."/>
            <person name="Wang M."/>
        </authorList>
    </citation>
    <scope>NUCLEOTIDE SEQUENCE [LARGE SCALE GENOMIC DNA]</scope>
    <source>
        <strain evidence="1">ZL_2023a</strain>
    </source>
</reference>
<dbReference type="Proteomes" id="UP001445076">
    <property type="component" value="Unassembled WGS sequence"/>
</dbReference>
<keyword evidence="2" id="KW-1185">Reference proteome</keyword>